<feature type="binding site" evidence="14">
    <location>
        <position position="333"/>
    </location>
    <ligand>
        <name>Mg(2+)</name>
        <dbReference type="ChEBI" id="CHEBI:18420"/>
        <label>1</label>
    </ligand>
</feature>
<dbReference type="PROSITE" id="PS00180">
    <property type="entry name" value="GLNA_1"/>
    <property type="match status" value="1"/>
</dbReference>
<evidence type="ECO:0000256" key="7">
    <source>
        <dbReference type="ARBA" id="ARBA00022723"/>
    </source>
</evidence>
<keyword evidence="10 14" id="KW-0460">Magnesium</keyword>
<dbReference type="GO" id="GO:0005524">
    <property type="term" value="F:ATP binding"/>
    <property type="evidence" value="ECO:0007669"/>
    <property type="project" value="UniProtKB-KW"/>
</dbReference>
<dbReference type="Pfam" id="PF03951">
    <property type="entry name" value="Gln-synt_N"/>
    <property type="match status" value="1"/>
</dbReference>
<dbReference type="STRING" id="35623.Aocu_04050"/>
<evidence type="ECO:0000256" key="4">
    <source>
        <dbReference type="ARBA" id="ARBA00021364"/>
    </source>
</evidence>
<feature type="binding site" evidence="14">
    <location>
        <position position="131"/>
    </location>
    <ligand>
        <name>Mg(2+)</name>
        <dbReference type="ChEBI" id="CHEBI:18420"/>
        <label>1</label>
    </ligand>
</feature>
<dbReference type="InterPro" id="IPR014746">
    <property type="entry name" value="Gln_synth/guanido_kin_cat_dom"/>
</dbReference>
<keyword evidence="5" id="KW-0963">Cytoplasm</keyword>
<feature type="domain" description="GS catalytic" evidence="19">
    <location>
        <begin position="107"/>
        <end position="443"/>
    </location>
</feature>
<dbReference type="HOGENOM" id="CLU_017290_1_3_14"/>
<reference evidence="21" key="1">
    <citation type="submission" date="2014-05" db="EMBL/GenBank/DDBJ databases">
        <authorList>
            <person name="Kube M."/>
        </authorList>
    </citation>
    <scope>NUCLEOTIDE SEQUENCE [LARGE SCALE GENOMIC DNA]</scope>
</reference>
<feature type="binding site" evidence="14">
    <location>
        <position position="244"/>
    </location>
    <ligand>
        <name>Mg(2+)</name>
        <dbReference type="ChEBI" id="CHEBI:18420"/>
        <label>1</label>
    </ligand>
</feature>
<accession>A0A061A9E5</accession>
<evidence type="ECO:0000256" key="5">
    <source>
        <dbReference type="ARBA" id="ARBA00022490"/>
    </source>
</evidence>
<feature type="binding site" evidence="13">
    <location>
        <position position="183"/>
    </location>
    <ligand>
        <name>ATP</name>
        <dbReference type="ChEBI" id="CHEBI:30616"/>
    </ligand>
</feature>
<dbReference type="FunCoup" id="A0A061A9E5">
    <property type="interactions" value="238"/>
</dbReference>
<feature type="binding site" evidence="12">
    <location>
        <begin position="239"/>
        <end position="240"/>
    </location>
    <ligand>
        <name>L-glutamate</name>
        <dbReference type="ChEBI" id="CHEBI:29985"/>
    </ligand>
</feature>
<dbReference type="PROSITE" id="PS51986">
    <property type="entry name" value="GS_BETA_GRASP"/>
    <property type="match status" value="1"/>
</dbReference>
<protein>
    <recommendedName>
        <fullName evidence="4 17">Glutamine synthetase</fullName>
        <ecNumber evidence="3 17">6.3.1.2</ecNumber>
    </recommendedName>
</protein>
<feature type="binding site" evidence="12">
    <location>
        <position position="298"/>
    </location>
    <ligand>
        <name>L-glutamate</name>
        <dbReference type="ChEBI" id="CHEBI:29985"/>
    </ligand>
</feature>
<dbReference type="EMBL" id="LK028559">
    <property type="protein sequence ID" value="CDR30478.1"/>
    <property type="molecule type" value="Genomic_DNA"/>
</dbReference>
<dbReference type="KEGG" id="aoc:Aocu_04050"/>
<dbReference type="InterPro" id="IPR027303">
    <property type="entry name" value="Gln_synth_gly_rich_site"/>
</dbReference>
<evidence type="ECO:0000256" key="16">
    <source>
        <dbReference type="RuleBase" id="RU000384"/>
    </source>
</evidence>
<dbReference type="AlphaFoldDB" id="A0A061A9E5"/>
<comment type="cofactor">
    <cofactor evidence="14">
        <name>Mg(2+)</name>
        <dbReference type="ChEBI" id="CHEBI:18420"/>
    </cofactor>
    <text evidence="14">Binds 2 Mg(2+) ions per subunit.</text>
</comment>
<dbReference type="Pfam" id="PF00120">
    <property type="entry name" value="Gln-synt_C"/>
    <property type="match status" value="1"/>
</dbReference>
<name>A0A061A9E5_9MOLU</name>
<dbReference type="InterPro" id="IPR036651">
    <property type="entry name" value="Gln_synt_N_sf"/>
</dbReference>
<feature type="binding site" evidence="14">
    <location>
        <position position="188"/>
    </location>
    <ligand>
        <name>Mg(2+)</name>
        <dbReference type="ChEBI" id="CHEBI:18420"/>
        <label>1</label>
    </ligand>
</feature>
<gene>
    <name evidence="20" type="primary">glnA</name>
    <name evidence="20" type="ORF">Aocu_04050</name>
</gene>
<dbReference type="InterPro" id="IPR004809">
    <property type="entry name" value="Gln_synth_I"/>
</dbReference>
<comment type="catalytic activity">
    <reaction evidence="11 17">
        <text>L-glutamate + NH4(+) + ATP = L-glutamine + ADP + phosphate + H(+)</text>
        <dbReference type="Rhea" id="RHEA:16169"/>
        <dbReference type="ChEBI" id="CHEBI:15378"/>
        <dbReference type="ChEBI" id="CHEBI:28938"/>
        <dbReference type="ChEBI" id="CHEBI:29985"/>
        <dbReference type="ChEBI" id="CHEBI:30616"/>
        <dbReference type="ChEBI" id="CHEBI:43474"/>
        <dbReference type="ChEBI" id="CHEBI:58359"/>
        <dbReference type="ChEBI" id="CHEBI:456216"/>
        <dbReference type="EC" id="6.3.1.2"/>
    </reaction>
</comment>
<dbReference type="GO" id="GO:0005737">
    <property type="term" value="C:cytoplasm"/>
    <property type="evidence" value="ECO:0007669"/>
    <property type="project" value="UniProtKB-SubCell"/>
</dbReference>
<feature type="binding site" evidence="12">
    <location>
        <position position="304"/>
    </location>
    <ligand>
        <name>L-glutamate</name>
        <dbReference type="ChEBI" id="CHEBI:29985"/>
    </ligand>
</feature>
<feature type="domain" description="GS beta-grasp" evidence="18">
    <location>
        <begin position="14"/>
        <end position="100"/>
    </location>
</feature>
<dbReference type="PROSITE" id="PS51987">
    <property type="entry name" value="GS_CATALYTIC"/>
    <property type="match status" value="1"/>
</dbReference>
<evidence type="ECO:0000259" key="18">
    <source>
        <dbReference type="PROSITE" id="PS51986"/>
    </source>
</evidence>
<comment type="similarity">
    <text evidence="2 15 16">Belongs to the glutamine synthetase family.</text>
</comment>
<evidence type="ECO:0000313" key="21">
    <source>
        <dbReference type="Proteomes" id="UP000032434"/>
    </source>
</evidence>
<feature type="binding site" evidence="12">
    <location>
        <position position="335"/>
    </location>
    <ligand>
        <name>L-glutamate</name>
        <dbReference type="ChEBI" id="CHEBI:29985"/>
    </ligand>
</feature>
<dbReference type="Gene3D" id="3.10.20.70">
    <property type="entry name" value="Glutamine synthetase, N-terminal domain"/>
    <property type="match status" value="1"/>
</dbReference>
<evidence type="ECO:0000256" key="3">
    <source>
        <dbReference type="ARBA" id="ARBA00012937"/>
    </source>
</evidence>
<dbReference type="GO" id="GO:0046872">
    <property type="term" value="F:metal ion binding"/>
    <property type="evidence" value="ECO:0007669"/>
    <property type="project" value="UniProtKB-KW"/>
</dbReference>
<dbReference type="EC" id="6.3.1.2" evidence="3 17"/>
<comment type="subcellular location">
    <subcellularLocation>
        <location evidence="1">Cytoplasm</location>
    </subcellularLocation>
</comment>
<dbReference type="Gene3D" id="3.30.590.10">
    <property type="entry name" value="Glutamine synthetase/guanido kinase, catalytic domain"/>
    <property type="match status" value="1"/>
</dbReference>
<dbReference type="FunFam" id="3.30.590.10:FF:000003">
    <property type="entry name" value="Glutamine synthetase 2"/>
    <property type="match status" value="1"/>
</dbReference>
<feature type="binding site" evidence="14">
    <location>
        <position position="133"/>
    </location>
    <ligand>
        <name>Mg(2+)</name>
        <dbReference type="ChEBI" id="CHEBI:18420"/>
        <label>1</label>
    </ligand>
</feature>
<sequence>MITKESVLQDIKDHDIRYIRLMFTDMLGQIKNVEVPATKIEKVLQNEQMFDGSSVEGFVRIQEADMYLYPDMDTWLILSWEQLKEGKVARFFCDVHRPSKEPFPGDPRQILKKQIAQMKKLGFEKLNVGVEPEFFLFKQDSENPYSLKYTDQGGYFDLAPVDSSEDCRRNIALELQKLGFNIEASHHEVAYSQHEINFMFDNALQTCDNIQTFKLVVKNVARRHGFHATFMPKPVFGINGSGMHTNLSLESASGENVFFDPNSHNKLSQTAHEFLSGVLTYAKEFCLITNPIVNSYKRLVPGYEAPCYISWSEANRSTMIRIPASRGRSTRIEVRNVDPTANPYLAIASILAAGLEGIKNKLDVKPVEKNLFALSNEERAELGVSNLPSNLEEAIESFKKSVLIKDVLGKHLTEKLIIAKQKEWDSYKTYISDWEIKSYLHKY</sequence>
<dbReference type="RefSeq" id="WP_045749022.1">
    <property type="nucleotide sequence ID" value="NZ_FUZK01000003.1"/>
</dbReference>
<evidence type="ECO:0000256" key="15">
    <source>
        <dbReference type="PROSITE-ProRule" id="PRU01330"/>
    </source>
</evidence>
<dbReference type="OrthoDB" id="9807095at2"/>
<keyword evidence="8 13" id="KW-0547">Nucleotide-binding</keyword>
<keyword evidence="7 14" id="KW-0479">Metal-binding</keyword>
<dbReference type="InterPro" id="IPR008147">
    <property type="entry name" value="Gln_synt_N"/>
</dbReference>
<dbReference type="GO" id="GO:0004356">
    <property type="term" value="F:glutamine synthetase activity"/>
    <property type="evidence" value="ECO:0007669"/>
    <property type="project" value="UniProtKB-EC"/>
</dbReference>
<dbReference type="PANTHER" id="PTHR43785:SF12">
    <property type="entry name" value="TYPE-1 GLUTAMINE SYNTHETASE 2"/>
    <property type="match status" value="1"/>
</dbReference>
<feature type="binding site" evidence="13">
    <location>
        <begin position="198"/>
        <end position="200"/>
    </location>
    <ligand>
        <name>ATP</name>
        <dbReference type="ChEBI" id="CHEBI:30616"/>
    </ligand>
</feature>
<keyword evidence="9 13" id="KW-0067">ATP-binding</keyword>
<evidence type="ECO:0000256" key="17">
    <source>
        <dbReference type="RuleBase" id="RU004356"/>
    </source>
</evidence>
<keyword evidence="6 17" id="KW-0436">Ligase</keyword>
<proteinExistence type="inferred from homology"/>
<dbReference type="InParanoid" id="A0A061A9E5"/>
<dbReference type="PROSITE" id="PS00181">
    <property type="entry name" value="GLNA_ATP"/>
    <property type="match status" value="1"/>
</dbReference>
<evidence type="ECO:0000256" key="9">
    <source>
        <dbReference type="ARBA" id="ARBA00022840"/>
    </source>
</evidence>
<dbReference type="NCBIfam" id="TIGR00653">
    <property type="entry name" value="GlnA"/>
    <property type="match status" value="1"/>
</dbReference>
<dbReference type="SUPFAM" id="SSF55931">
    <property type="entry name" value="Glutamine synthetase/guanido kinase"/>
    <property type="match status" value="1"/>
</dbReference>
<dbReference type="SUPFAM" id="SSF54368">
    <property type="entry name" value="Glutamine synthetase, N-terminal domain"/>
    <property type="match status" value="1"/>
</dbReference>
<keyword evidence="21" id="KW-1185">Reference proteome</keyword>
<evidence type="ECO:0000256" key="2">
    <source>
        <dbReference type="ARBA" id="ARBA00009897"/>
    </source>
</evidence>
<evidence type="ECO:0000256" key="13">
    <source>
        <dbReference type="PIRSR" id="PIRSR604809-2"/>
    </source>
</evidence>
<evidence type="ECO:0000256" key="12">
    <source>
        <dbReference type="PIRSR" id="PIRSR604809-1"/>
    </source>
</evidence>
<feature type="binding site" evidence="12">
    <location>
        <position position="316"/>
    </location>
    <ligand>
        <name>L-glutamate</name>
        <dbReference type="ChEBI" id="CHEBI:29985"/>
    </ligand>
</feature>
<dbReference type="GO" id="GO:0006542">
    <property type="term" value="P:glutamine biosynthetic process"/>
    <property type="evidence" value="ECO:0007669"/>
    <property type="project" value="InterPro"/>
</dbReference>
<dbReference type="InterPro" id="IPR027302">
    <property type="entry name" value="Gln_synth_N_conserv_site"/>
</dbReference>
<dbReference type="PATRIC" id="fig|35623.3.peg.405"/>
<evidence type="ECO:0000256" key="8">
    <source>
        <dbReference type="ARBA" id="ARBA00022741"/>
    </source>
</evidence>
<organism evidence="20 21">
    <name type="scientific">Acholeplasma oculi</name>
    <dbReference type="NCBI Taxonomy" id="35623"/>
    <lineage>
        <taxon>Bacteria</taxon>
        <taxon>Bacillati</taxon>
        <taxon>Mycoplasmatota</taxon>
        <taxon>Mollicutes</taxon>
        <taxon>Acholeplasmatales</taxon>
        <taxon>Acholeplasmataceae</taxon>
        <taxon>Acholeplasma</taxon>
    </lineage>
</organism>
<dbReference type="SMART" id="SM01230">
    <property type="entry name" value="Gln-synt_C"/>
    <property type="match status" value="1"/>
</dbReference>
<evidence type="ECO:0000256" key="10">
    <source>
        <dbReference type="ARBA" id="ARBA00022842"/>
    </source>
</evidence>
<evidence type="ECO:0000256" key="6">
    <source>
        <dbReference type="ARBA" id="ARBA00022598"/>
    </source>
</evidence>
<feature type="binding site" evidence="14">
    <location>
        <position position="195"/>
    </location>
    <ligand>
        <name>Mg(2+)</name>
        <dbReference type="ChEBI" id="CHEBI:18420"/>
        <label>1</label>
    </ligand>
</feature>
<evidence type="ECO:0000256" key="1">
    <source>
        <dbReference type="ARBA" id="ARBA00004496"/>
    </source>
</evidence>
<evidence type="ECO:0000313" key="20">
    <source>
        <dbReference type="EMBL" id="CDR30478.1"/>
    </source>
</evidence>
<dbReference type="PANTHER" id="PTHR43785">
    <property type="entry name" value="GAMMA-GLUTAMYLPUTRESCINE SYNTHETASE"/>
    <property type="match status" value="1"/>
</dbReference>
<dbReference type="Proteomes" id="UP000032434">
    <property type="component" value="Chromosome 1"/>
</dbReference>
<evidence type="ECO:0000259" key="19">
    <source>
        <dbReference type="PROSITE" id="PS51987"/>
    </source>
</evidence>
<evidence type="ECO:0000256" key="14">
    <source>
        <dbReference type="PIRSR" id="PIRSR604809-3"/>
    </source>
</evidence>
<dbReference type="InterPro" id="IPR008146">
    <property type="entry name" value="Gln_synth_cat_dom"/>
</dbReference>
<feature type="binding site" evidence="13">
    <location>
        <position position="316"/>
    </location>
    <ligand>
        <name>ATP</name>
        <dbReference type="ChEBI" id="CHEBI:30616"/>
    </ligand>
</feature>
<evidence type="ECO:0000256" key="11">
    <source>
        <dbReference type="ARBA" id="ARBA00049436"/>
    </source>
</evidence>